<dbReference type="FunFam" id="1.20.920.20:FF:000001">
    <property type="entry name" value="dynein heavy chain 2, axonemal"/>
    <property type="match status" value="1"/>
</dbReference>
<dbReference type="InterPro" id="IPR043157">
    <property type="entry name" value="Dynein_AAA1S"/>
</dbReference>
<dbReference type="GO" id="GO:0005930">
    <property type="term" value="C:axoneme"/>
    <property type="evidence" value="ECO:0007669"/>
    <property type="project" value="UniProtKB-SubCell"/>
</dbReference>
<dbReference type="Gene3D" id="1.20.920.30">
    <property type="match status" value="1"/>
</dbReference>
<keyword evidence="9" id="KW-0067">ATP-binding</keyword>
<evidence type="ECO:0000256" key="7">
    <source>
        <dbReference type="ARBA" id="ARBA00022741"/>
    </source>
</evidence>
<evidence type="ECO:0000256" key="19">
    <source>
        <dbReference type="ARBA" id="ARBA00063032"/>
    </source>
</evidence>
<dbReference type="InterPro" id="IPR041228">
    <property type="entry name" value="Dynein_C"/>
</dbReference>
<accession>B4YLM0</accession>
<name>B4YLM0_DROGR</name>
<dbReference type="FunFam" id="3.40.50.300:FF:000049">
    <property type="entry name" value="Dynein, axonemal, heavy chain 5"/>
    <property type="match status" value="1"/>
</dbReference>
<keyword evidence="5" id="KW-0493">Microtubule</keyword>
<dbReference type="Gene3D" id="1.20.1270.280">
    <property type="match status" value="1"/>
</dbReference>
<dbReference type="Gene3D" id="1.10.472.130">
    <property type="match status" value="1"/>
</dbReference>
<evidence type="ECO:0000256" key="17">
    <source>
        <dbReference type="ARBA" id="ARBA00053635"/>
    </source>
</evidence>
<dbReference type="Pfam" id="PF18198">
    <property type="entry name" value="AAA_lid_11"/>
    <property type="match status" value="1"/>
</dbReference>
<dbReference type="InterPro" id="IPR041466">
    <property type="entry name" value="Dynein_AAA5_ext"/>
</dbReference>
<evidence type="ECO:0000256" key="3">
    <source>
        <dbReference type="ARBA" id="ARBA00008887"/>
    </source>
</evidence>
<evidence type="ECO:0000256" key="4">
    <source>
        <dbReference type="ARBA" id="ARBA00022490"/>
    </source>
</evidence>
<dbReference type="Pfam" id="PF25007">
    <property type="entry name" value="DYH2-5-8_CC"/>
    <property type="match status" value="1"/>
</dbReference>
<keyword evidence="6" id="KW-0677">Repeat</keyword>
<dbReference type="InterPro" id="IPR041589">
    <property type="entry name" value="DNAH3_AAA_lid_1"/>
</dbReference>
<dbReference type="Gene3D" id="1.10.8.1220">
    <property type="match status" value="1"/>
</dbReference>
<comment type="function">
    <text evidence="17">As part of the axonemal inner dynein arm complex plays a central role in ciliary beat. Expressed in sperm flagellum, it is required for sperm motility. Dyneins are microtubule-based molecular motors possessing ATPase activities that can convert the chemical energy of ATP into relative sliding between adjacent microtubule doublets to generate ciliary bending.</text>
</comment>
<keyword evidence="11" id="KW-0243">Dynein</keyword>
<keyword evidence="10" id="KW-0282">Flagellum</keyword>
<dbReference type="GO" id="GO:0051959">
    <property type="term" value="F:dynein light intermediate chain binding"/>
    <property type="evidence" value="ECO:0007669"/>
    <property type="project" value="InterPro"/>
</dbReference>
<comment type="function">
    <text evidence="18">Force generating protein of eukaryotic cilia and flagella. Produces force towards the minus ends of microtubules. Dynein has ATPase activity; the force-producing power stroke is thought to occur on release of ADP. Required for assembly of the I1 inner arm complex and its targeting to the appropriate axoneme location. Also required for phototaxis.</text>
</comment>
<organism evidence="27">
    <name type="scientific">Drosophila grimshawi</name>
    <name type="common">Hawaiian fruit fly</name>
    <name type="synonym">Idiomyia grimshawi</name>
    <dbReference type="NCBI Taxonomy" id="7222"/>
    <lineage>
        <taxon>Eukaryota</taxon>
        <taxon>Metazoa</taxon>
        <taxon>Ecdysozoa</taxon>
        <taxon>Arthropoda</taxon>
        <taxon>Hexapoda</taxon>
        <taxon>Insecta</taxon>
        <taxon>Pterygota</taxon>
        <taxon>Neoptera</taxon>
        <taxon>Endopterygota</taxon>
        <taxon>Diptera</taxon>
        <taxon>Brachycera</taxon>
        <taxon>Muscomorpha</taxon>
        <taxon>Ephydroidea</taxon>
        <taxon>Drosophilidae</taxon>
        <taxon>Drosophila</taxon>
        <taxon>Hawaiian Drosophila</taxon>
    </lineage>
</organism>
<evidence type="ECO:0000256" key="24">
    <source>
        <dbReference type="ARBA" id="ARBA00082099"/>
    </source>
</evidence>
<protein>
    <recommendedName>
        <fullName evidence="21">Dynein axonemal heavy chain 2</fullName>
    </recommendedName>
    <alternativeName>
        <fullName evidence="24">Axonemal beta dynein heavy chain 2</fullName>
    </alternativeName>
    <alternativeName>
        <fullName evidence="23">Ciliary dynein heavy chain 2</fullName>
    </alternativeName>
    <alternativeName>
        <fullName evidence="22">Dynein-1, subspecies f</fullName>
    </alternativeName>
</protein>
<keyword evidence="13" id="KW-0969">Cilium</keyword>
<evidence type="ECO:0000259" key="26">
    <source>
        <dbReference type="SMART" id="SM00382"/>
    </source>
</evidence>
<evidence type="ECO:0000256" key="15">
    <source>
        <dbReference type="ARBA" id="ARBA00023212"/>
    </source>
</evidence>
<evidence type="ECO:0000256" key="20">
    <source>
        <dbReference type="ARBA" id="ARBA00064223"/>
    </source>
</evidence>
<dbReference type="InterPro" id="IPR027417">
    <property type="entry name" value="P-loop_NTPase"/>
</dbReference>
<evidence type="ECO:0000256" key="25">
    <source>
        <dbReference type="SAM" id="Coils"/>
    </source>
</evidence>
<evidence type="ECO:0000256" key="10">
    <source>
        <dbReference type="ARBA" id="ARBA00022846"/>
    </source>
</evidence>
<dbReference type="GO" id="GO:0005874">
    <property type="term" value="C:microtubule"/>
    <property type="evidence" value="ECO:0007669"/>
    <property type="project" value="UniProtKB-KW"/>
</dbReference>
<dbReference type="Gene3D" id="1.10.8.720">
    <property type="entry name" value="Region D6 of dynein motor"/>
    <property type="match status" value="1"/>
</dbReference>
<dbReference type="PANTHER" id="PTHR22878">
    <property type="entry name" value="DYNEIN HEAVY CHAIN 6, AXONEMAL-LIKE-RELATED"/>
    <property type="match status" value="1"/>
</dbReference>
<keyword evidence="8" id="KW-0802">TPR repeat</keyword>
<dbReference type="Gene3D" id="3.20.180.20">
    <property type="entry name" value="Dynein heavy chain, N-terminal domain 2"/>
    <property type="match status" value="1"/>
</dbReference>
<evidence type="ECO:0000256" key="23">
    <source>
        <dbReference type="ARBA" id="ARBA00078558"/>
    </source>
</evidence>
<dbReference type="Gene3D" id="6.10.140.1060">
    <property type="match status" value="1"/>
</dbReference>
<dbReference type="Pfam" id="PF17852">
    <property type="entry name" value="Dynein_AAA_lid"/>
    <property type="match status" value="1"/>
</dbReference>
<dbReference type="Pfam" id="PF12774">
    <property type="entry name" value="AAA_6"/>
    <property type="match status" value="1"/>
</dbReference>
<evidence type="ECO:0000256" key="9">
    <source>
        <dbReference type="ARBA" id="ARBA00022840"/>
    </source>
</evidence>
<dbReference type="InterPro" id="IPR003593">
    <property type="entry name" value="AAA+_ATPase"/>
</dbReference>
<dbReference type="InterPro" id="IPR026983">
    <property type="entry name" value="DHC"/>
</dbReference>
<evidence type="ECO:0000256" key="21">
    <source>
        <dbReference type="ARBA" id="ARBA00071813"/>
    </source>
</evidence>
<keyword evidence="4" id="KW-0963">Cytoplasm</keyword>
<dbReference type="FunFam" id="3.10.490.20:FF:000008">
    <property type="entry name" value="dynein heavy chain 2, axonemal"/>
    <property type="match status" value="1"/>
</dbReference>
<evidence type="ECO:0000256" key="8">
    <source>
        <dbReference type="ARBA" id="ARBA00022803"/>
    </source>
</evidence>
<dbReference type="Gene3D" id="1.10.287.2620">
    <property type="match status" value="1"/>
</dbReference>
<dbReference type="Pfam" id="PF08393">
    <property type="entry name" value="DHC_N2"/>
    <property type="match status" value="1"/>
</dbReference>
<dbReference type="Pfam" id="PF17857">
    <property type="entry name" value="AAA_lid_1"/>
    <property type="match status" value="1"/>
</dbReference>
<proteinExistence type="evidence at transcript level"/>
<dbReference type="InterPro" id="IPR024317">
    <property type="entry name" value="Dynein_heavy_chain_D4_dom"/>
</dbReference>
<dbReference type="Pfam" id="PF12781">
    <property type="entry name" value="AAA_9"/>
    <property type="match status" value="1"/>
</dbReference>
<dbReference type="InterPro" id="IPR013594">
    <property type="entry name" value="Dynein_heavy_tail"/>
</dbReference>
<dbReference type="FunFam" id="1.20.58.1120:FF:000001">
    <property type="entry name" value="dynein heavy chain 2, axonemal"/>
    <property type="match status" value="1"/>
</dbReference>
<dbReference type="InterPro" id="IPR035706">
    <property type="entry name" value="AAA_9"/>
</dbReference>
<dbReference type="Pfam" id="PF12775">
    <property type="entry name" value="AAA_7"/>
    <property type="match status" value="1"/>
</dbReference>
<comment type="subunit">
    <text evidence="19">The I1 inner arm complex (also known as the f dynein complex) is a two-headed isoform composed of two heavy chains (1-alpha and 1-beta), three intermediate chains and three light chains. I1 occupies a specific position proximal to the first radial spoke and repeats every 96 nm along the length of the axoneme.</text>
</comment>
<dbReference type="GO" id="GO:0045505">
    <property type="term" value="F:dynein intermediate chain binding"/>
    <property type="evidence" value="ECO:0007669"/>
    <property type="project" value="InterPro"/>
</dbReference>
<comment type="subunit">
    <text evidence="20">Part of the axonemal inner dynein arm complex that consists of at least two heavy chains and a number of intermediate and light chains. Interacts with DNAI4.</text>
</comment>
<dbReference type="FunFam" id="1.20.1270.280:FF:000007">
    <property type="entry name" value="dynein heavy chain 2, axonemal"/>
    <property type="match status" value="1"/>
</dbReference>
<dbReference type="InterPro" id="IPR043160">
    <property type="entry name" value="Dynein_C_barrel"/>
</dbReference>
<dbReference type="GO" id="GO:0036126">
    <property type="term" value="C:sperm flagellum"/>
    <property type="evidence" value="ECO:0007669"/>
    <property type="project" value="EnsemblMetazoa"/>
</dbReference>
<dbReference type="Gene3D" id="1.20.920.20">
    <property type="match status" value="1"/>
</dbReference>
<dbReference type="Pfam" id="PF18199">
    <property type="entry name" value="Dynein_C"/>
    <property type="match status" value="1"/>
</dbReference>
<keyword evidence="16" id="KW-0966">Cell projection</keyword>
<feature type="domain" description="AAA+ ATPase" evidence="26">
    <location>
        <begin position="1792"/>
        <end position="1926"/>
    </location>
</feature>
<dbReference type="FunFam" id="1.20.920.30:FF:000005">
    <property type="entry name" value="Dynein, axonemal, heavy chain 2"/>
    <property type="match status" value="1"/>
</dbReference>
<dbReference type="PANTHER" id="PTHR22878:SF68">
    <property type="entry name" value="DYNEIN HEAVY CHAIN 6, AXONEMAL-LIKE"/>
    <property type="match status" value="1"/>
</dbReference>
<dbReference type="GO" id="GO:0030286">
    <property type="term" value="C:dynein complex"/>
    <property type="evidence" value="ECO:0007669"/>
    <property type="project" value="UniProtKB-KW"/>
</dbReference>
<dbReference type="Pfam" id="PF08385">
    <property type="entry name" value="DHC_N1"/>
    <property type="match status" value="1"/>
</dbReference>
<dbReference type="InterPro" id="IPR004273">
    <property type="entry name" value="Dynein_heavy_D6_P-loop"/>
</dbReference>
<feature type="domain" description="AAA+ ATPase" evidence="26">
    <location>
        <begin position="2402"/>
        <end position="2549"/>
    </location>
</feature>
<dbReference type="FunFam" id="1.10.8.1220:FF:000001">
    <property type="entry name" value="Dynein axonemal heavy chain 5"/>
    <property type="match status" value="1"/>
</dbReference>
<evidence type="ECO:0000256" key="22">
    <source>
        <dbReference type="ARBA" id="ARBA00077719"/>
    </source>
</evidence>
<sequence length="4432" mass="513068">MTILYSLDHHDWNEEAVNIIRLWLLNPSKVMLSVFYDSNIITACLGYPVAPILDITYFVRSYNQIFSVESFHDFVISGTIHNDVDGCLLRILELVYVPVFRNHFEWDDNIKQRFGKALAQFLVSLTGMHFKMCGMTVLYVPYVVRQVAQEILSYDPEFVKNIESISVYWATQIRTLLNDKSLTAPNDFIILEDEYEFWLYRFEVLQALNNQLVEVDVQSILTILRNSHSVYIKQIDELVYESTFEMEQAMSNIKFLHLLMDPNGEINYAENPAVLSQLFPKIINFIYFIWENSEHYNRRDLVAGLFRDLSNRIIRFCTEFINLDKILSGSSRFGLKVCNLSFNCCLIYKGIYSFMSNRNEKYETWNLDNAMIFNHVDAFMEQLNDVIDICESMIVFGRLDELETIPKPKFGGTTGPEFENTTESVENQFLAILMALNTDSKDLILNVHKNDWDEEVVKYRRTVQSMDETVQRLMSNVFHICNIEEAIESMNVLLFYSYRSSIRKSYLRQVTEVWILFFNEMNSTSVILMDRSKLHENWVPYYASRAIGYRINIERLTWLRNRLTSSEWLPIVSETLIVLNKFENLSKEFDEEIRKSYEAWQKYCCSAVLYQKLDRYLLSKSKKKKGLLECNIDPSILSICNQGQHFSRLGFSLLGPVRKIYDMQKSLRFVYNSVLQVCLNYNHILSALSEQERKFFHSLIQACDRKIAPGVFKLSYGGDLSDAYIADCAKHTNKLQETIDVYKRANRNIARICEKICNSPMLKFTFTGAVAISIFENHLSNYIRRVSGVLQAYYNSVSELLLAVFMKFQPVIEDMATEWNNYVNIIDDMLATAFLTSARNSLTMVCSTLHRETDIAASPVLVMESDINERIIELNPNMQTISVLIRGIVNKIQSILQQYPRIGNKMKLPKGQQSVPFLKVFREDIECIDLVINIEAEVIHQREEIDRYISFWNCHRSLWETTESTFIKRLKATDLTADVFECFIMYYSTLADDISFIDAISPVYFTLMNQNYIKNSILDYIEKWQTLNIKILLTHSFYLIRGIYRYMRCNSKKIMITPRTLQESLAAKAYFERLMEEAPLKQASFPKVLDLFALLDKYQVDIPDEIRQQVESLQVAWMDYLRKLGEADEMLDNNRDEFKKILLHQAEKFKIILKEFLEDFYLKLPTAANINPKLALKFLKIISFKVKDCIKFEESLKNDLSVFNVNQPESFDLLKLNNEVRIVQNIWLLILNWQMSWEEWRNGNFWKINIDDMEDKAISLSKEFNTLRKMYYDRRWEMLETTTKSIDSFRRTLPLIMALRNPDMRQRHWIRVRDAIQVDFDETSKEFTLGMIMNLDFQAFSEDIQEISNAATMELHIENGIMNIIDIWKKQGFEMTYTRDGNYRIKNVDECFQLLEEHAVQISAMKVTHFVEPFLNIVDYWEKKLSYVSETLEKALSVQRLWLYLENIFQGDDIRKQLPQEEKRFVAISEEFHTITAKMFQANTAVKATHLRPAPFVLSRFTRMDEHLELIQRALEIYLEAKRQLFARFYFISNDDLLEILGTLASDLVQAHLKKLFDNLTKLELRRVGKALSRWQATAMYSYDGECVDFLQVLYIDGPSEHWLNQVEDCMISVMKEQLKLARGSLKKLIGNREKWISLFPGQMVLTMSKIQFTTDCTRSLIHCKMVDQKKPLRKLKRKQIKVLSRLSEMSRKDLSKIMRLKVNTVITLEIHGRDVLDRMYKSNCKDIGHFEWFSQLRFYWHRESEICVIRQTNTERLYGYEYSGNSGRLVITPLTDRCYITLTTALHLHRGGSPKGAGTGKTETVKDLGKAIGLWVIVTNCSEGLDYKSIGKNFSGLAQSGCWGCFDEFNRINIEVLSVVAQQIMSIMAALSAKVKEFLFEGQTIKLVSTVGLFITMNPGYAGRTELPDNLKSMFRPISMMVPDNIIIAENLLFSDGFTNTKNLARKVFTLYELAKQQLSKQYHYDFGLRSMVALLRYAGRKRRQFPNSNEEEIIYLAMKDMNVARFTAADLPLFNGIMCDIFPGVRVPQIDYSDFNVALLEEFRDNGLQAIQTAVKKTIELFETKNSRHSVMIIGETGSAKTVTWRILQGAYCRMNAQRFQGWESVTVYPVNPKSLNLAELYGEYNLSTGEWLDGVLSSIMRIICADDDLTQKWLLFDGPVDAVWIENMNSVMDDNKLLTLINSERITMPQQVSLLFEVGDLAVASPATVSRCGMVYNDYNDWGWRPYVDAWLQKLKFSAYAELLRIHFEIILPNLLEYKHTNCNEPIKTNELNGVMSLCKLLDGFGTKENGINPVNSEQLEEMTRLWFLFALVWSICASVDEDSRLKLDAYIREIESCFPIRDTVYDYYVDPINRTFIPWVSKLSSTWRYDESSPFYKIIVPTGDTIRYEYIVSKLLIEEHPVLIVGNVGTGKSSTASNVMEACDKNKFCVLYVNISAQTTAAGLQATIENRTEKRTKTQFVPLGGKRMICFMDDFNMPAKDTYGSQPPLELIRQWIDYKFWFNRKTQQKIYVLNTLLMAAMGLPGGGRQVISPRTQSRFVVLNITFPTQETITCIFGKMLKQKLEGFTNDVREMWLLLTQSTIYLYTAIIGKMLPTPNKSHYIFNLRDISKVFQGLLRSSPELQTTRSLFLRLWIHECFRVFCDRLVDDSDQDWFLTTINETLGEFYELTFHSLCPSKHAPLFGEFAHPQGFYEDLKLDTLRAFLIHQLEEYNISPGMARMNIVFFKEAIEHIVRIIRVISQPRGHILNIGIGGSGRQVLAKLAAFILEMRIFQVEISKKYKVGDLREDVKALYKLTGIKQRLTIFIFSSEQVAELAFLEIINNMLNSGEINLFKSSEFDELKPDLERPAKKAGIDLNTEALYTFFMLNVRDFMHIALCFSPIAENFRNYIRQYPAILSATTPNWFRPWPQEALLEVACHFLKGFQLNVSVPRNDDRKDRDSLVESTENMLHRDIPHAFSIIHFSVAKTSQAMLIDVKRYNYVTSPNFLELVSGFKSLLGKKRLEVSSAANRLRNGLSKIAETQEKVSLMSEELKVSSEQVKLLAMECEEFIAMIEIQKTEATEQKEIVDAEAVIIRREEEICLELAATARADLEVVLPMIDAAVKALDALNKKDIAEVKSYGRPPMKIEKVMEAVLILIGKEPTWENAKKVLSESTFLNDLKNFDRDHISEKTLKRIAMYTKNPELEPDKVAVVSVACKSLMLWIMAIENYGKVYRIVAPKQDKLDNAMRSLEEKQAALAAAQKKLDELQAVIEDLYRQLNEKTELLTDLRAKEERLRKQLERAIILVESLSGERERWIETVARLDLTFEKLPGDCLLSIAFLTYIGPFDTKYREELLNKWRQLIKDLLIPATPELKITVFLCNAVTIREWNIHGLPADDLSTENGVVVTQSSRWSLIIDPHMQANNWIKNMEKNNQLIIIDLGMTDYLQKIELSIKKGFSVILQNIGEVIDQAIYPILRRSFTIQAGEKLIKFNDKYITYNEQFRFYITTKISNPHYSPEISSKMTIVNFALKQDGLEAQLLAIIVRKEKPALEEQKDDLVITIARSKRTLVDLDSEILRLLNESRGSLLDDDKLFTTLQKSRQTSCLVKESLNIAEITEIEIDSARQEYKPASVRAAILFFVLNDMSKIDPMYVFSLAAYILLFTQSIERSPRNQLVHERIHNIVDYHTYSVYKNTCRGLFERHKILFSIHMTAEILSNAGKLVEEEYDFILRGGIVLDKQGQAPNPAKWWISDQSWDNVTELDKIPGFHGIIDSFENNFRFWNAWYASTFPEQEDLVGEWNDKLTDFQKICVVRSLRPDRIIFCLTQFIISKLGPRYVEPPVLDIKAAFDESICQTPLIFVLSPGIDPTQSLIALSEVAKMSQRMFSLSLGQGQAPMATKLIMDGIRDGNWVYLANCHLSLSWMPSLNKIIATMQSIKLHKKFRLWLSSSPHTEFPISVLETSIKMTTEPPRGIKANMKRLLNIVNVVNMDTCREPYRYKKLIFALCFFHTILLERKKFQQLGWNVIYSFNDSDFEVSEIILLLYLNEYEDTPFNALQYLIAGVNYGGHVTDDWDQRLLSTYINQFYNEKALRTRKFRLSSLPNYFIPDEGDVQSYLDQIQMWPNFDKPDAFGQHSNADIASLIGETQMLFTTLLAMQNRSSGFESAENAENKVSDLAVDILINTPEEINYDQTAKTIGIIRTPLEVVLLQEIERYNALLNVMRTQLRNLGRGIRGLVVMSSDLEDIYTAVSHGHVPSQWLKTYNSLKPLAAWARDLTFRVAHFHTWAKTLRSPTLFWLAAYTFPTGFLTAVLQTSARTSKIPIDELSWEFFVFVEEDTNATRFIRDGGGAYIHNLYLEGAGWLRKNQCLQDSQPMELICPLPVVHFKPVENLKKRSRGVYHCPSYYYPIRSGSFIIGIDLKSGVEKSEYWIKRGTTVLLSLSN</sequence>
<dbReference type="Pfam" id="PF12780">
    <property type="entry name" value="AAA_8"/>
    <property type="match status" value="1"/>
</dbReference>
<dbReference type="FunFam" id="1.10.8.710:FF:000001">
    <property type="entry name" value="Dynein axonemal heavy chain 2"/>
    <property type="match status" value="1"/>
</dbReference>
<dbReference type="Pfam" id="PF12777">
    <property type="entry name" value="MT"/>
    <property type="match status" value="1"/>
</dbReference>
<dbReference type="InterPro" id="IPR056759">
    <property type="entry name" value="DYH2-5-8_CC"/>
</dbReference>
<evidence type="ECO:0000313" key="27">
    <source>
        <dbReference type="EMBL" id="ACC62144.2"/>
    </source>
</evidence>
<keyword evidence="12 25" id="KW-0175">Coiled coil</keyword>
<dbReference type="FunFam" id="1.10.287.2620:FF:000002">
    <property type="entry name" value="Dynein heavy chain 2, axonemal"/>
    <property type="match status" value="1"/>
</dbReference>
<keyword evidence="14" id="KW-0505">Motor protein</keyword>
<dbReference type="EMBL" id="EU595401">
    <property type="protein sequence ID" value="ACC62144.2"/>
    <property type="molecule type" value="mRNA"/>
</dbReference>
<dbReference type="InterPro" id="IPR013602">
    <property type="entry name" value="Dynein_heavy_linker"/>
</dbReference>
<evidence type="ECO:0000256" key="18">
    <source>
        <dbReference type="ARBA" id="ARBA00054075"/>
    </source>
</evidence>
<dbReference type="InterPro" id="IPR042228">
    <property type="entry name" value="Dynein_linker_3"/>
</dbReference>
<keyword evidence="7" id="KW-0547">Nucleotide-binding</keyword>
<evidence type="ECO:0000256" key="16">
    <source>
        <dbReference type="ARBA" id="ARBA00023273"/>
    </source>
</evidence>
<comment type="subcellular location">
    <subcellularLocation>
        <location evidence="1">Cell projection</location>
        <location evidence="1">Cilium</location>
        <location evidence="1">Flagellum</location>
    </subcellularLocation>
    <subcellularLocation>
        <location evidence="2">Cytoplasm</location>
        <location evidence="2">Cytoskeleton</location>
        <location evidence="2">Cilium axoneme</location>
    </subcellularLocation>
</comment>
<dbReference type="GO" id="GO:0030317">
    <property type="term" value="P:flagellated sperm motility"/>
    <property type="evidence" value="ECO:0007669"/>
    <property type="project" value="EnsemblMetazoa"/>
</dbReference>
<dbReference type="InterPro" id="IPR041658">
    <property type="entry name" value="AAA_lid_11"/>
</dbReference>
<dbReference type="FunFam" id="1.20.140.100:FF:000001">
    <property type="entry name" value="dynein heavy chain 17, axonemal"/>
    <property type="match status" value="1"/>
</dbReference>
<dbReference type="Gene3D" id="1.20.58.1120">
    <property type="match status" value="1"/>
</dbReference>
<evidence type="ECO:0000256" key="5">
    <source>
        <dbReference type="ARBA" id="ARBA00022701"/>
    </source>
</evidence>
<dbReference type="GO" id="GO:0070286">
    <property type="term" value="P:axonemal dynein complex assembly"/>
    <property type="evidence" value="ECO:0007669"/>
    <property type="project" value="UniProtKB-ARBA"/>
</dbReference>
<dbReference type="Pfam" id="PF03028">
    <property type="entry name" value="Dynein_heavy"/>
    <property type="match status" value="1"/>
</dbReference>
<dbReference type="GO" id="GO:0005524">
    <property type="term" value="F:ATP binding"/>
    <property type="evidence" value="ECO:0007669"/>
    <property type="project" value="UniProtKB-KW"/>
</dbReference>
<reference evidence="27" key="1">
    <citation type="submission" date="2009-08" db="EMBL/GenBank/DDBJ databases">
        <title>Very low conservation of gene content in the Drosophila Y. The Drosophila Y is a young chromosome.</title>
        <authorList>
            <consortium name="12 Drosophila Genome Project"/>
            <person name="Koerich L.B."/>
            <person name="Wang X."/>
            <person name="Clark A.G."/>
            <person name="Carvalho A.B."/>
        </authorList>
    </citation>
    <scope>NUCLEOTIDE SEQUENCE</scope>
</reference>
<dbReference type="InterPro" id="IPR042219">
    <property type="entry name" value="AAA_lid_11_sf"/>
</dbReference>
<dbReference type="Gene3D" id="3.10.490.20">
    <property type="match status" value="1"/>
</dbReference>
<evidence type="ECO:0000256" key="11">
    <source>
        <dbReference type="ARBA" id="ARBA00023017"/>
    </source>
</evidence>
<dbReference type="Gene3D" id="1.20.140.100">
    <property type="entry name" value="Dynein heavy chain, N-terminal domain 2"/>
    <property type="match status" value="1"/>
</dbReference>
<dbReference type="GO" id="GO:0007605">
    <property type="term" value="P:sensory perception of sound"/>
    <property type="evidence" value="ECO:0007669"/>
    <property type="project" value="EnsemblMetazoa"/>
</dbReference>
<dbReference type="InterPro" id="IPR042222">
    <property type="entry name" value="Dynein_2_N"/>
</dbReference>
<dbReference type="InterPro" id="IPR024743">
    <property type="entry name" value="Dynein_HC_stalk"/>
</dbReference>
<dbReference type="FunFam" id="3.40.50.300:FF:000044">
    <property type="entry name" value="Dynein heavy chain 5, axonemal"/>
    <property type="match status" value="1"/>
</dbReference>
<dbReference type="GO" id="GO:0008569">
    <property type="term" value="F:minus-end-directed microtubule motor activity"/>
    <property type="evidence" value="ECO:0007669"/>
    <property type="project" value="InterPro"/>
</dbReference>
<dbReference type="FunFam" id="3.40.50.300:FF:000153">
    <property type="entry name" value="Dynein axonemal heavy chain 1"/>
    <property type="match status" value="1"/>
</dbReference>
<dbReference type="SMART" id="SM00382">
    <property type="entry name" value="AAA"/>
    <property type="match status" value="2"/>
</dbReference>
<comment type="similarity">
    <text evidence="3">Belongs to the dynein heavy chain family.</text>
</comment>
<feature type="coiled-coil region" evidence="25">
    <location>
        <begin position="3230"/>
        <end position="3299"/>
    </location>
</feature>
<evidence type="ECO:0000256" key="13">
    <source>
        <dbReference type="ARBA" id="ARBA00023069"/>
    </source>
</evidence>
<evidence type="ECO:0000256" key="14">
    <source>
        <dbReference type="ARBA" id="ARBA00023175"/>
    </source>
</evidence>
<keyword evidence="15" id="KW-0206">Cytoskeleton</keyword>
<evidence type="ECO:0000256" key="2">
    <source>
        <dbReference type="ARBA" id="ARBA00004430"/>
    </source>
</evidence>
<dbReference type="InterPro" id="IPR035699">
    <property type="entry name" value="AAA_6"/>
</dbReference>
<evidence type="ECO:0000256" key="6">
    <source>
        <dbReference type="ARBA" id="ARBA00022737"/>
    </source>
</evidence>
<dbReference type="Gene3D" id="1.10.8.710">
    <property type="match status" value="1"/>
</dbReference>
<dbReference type="OrthoDB" id="447173at2759"/>
<dbReference type="Gene3D" id="3.40.50.300">
    <property type="entry name" value="P-loop containing nucleotide triphosphate hydrolases"/>
    <property type="match status" value="5"/>
</dbReference>
<dbReference type="SUPFAM" id="SSF52540">
    <property type="entry name" value="P-loop containing nucleoside triphosphate hydrolases"/>
    <property type="match status" value="4"/>
</dbReference>
<evidence type="ECO:0000256" key="1">
    <source>
        <dbReference type="ARBA" id="ARBA00004230"/>
    </source>
</evidence>
<evidence type="ECO:0000256" key="12">
    <source>
        <dbReference type="ARBA" id="ARBA00023054"/>
    </source>
</evidence>
<dbReference type="FunFam" id="1.10.472.130:FF:000003">
    <property type="entry name" value="Dynein, axonemal, heavy chain 2"/>
    <property type="match status" value="1"/>
</dbReference>